<dbReference type="OrthoDB" id="674110at2"/>
<keyword evidence="3" id="KW-1185">Reference proteome</keyword>
<gene>
    <name evidence="2" type="ORF">A4R26_20120</name>
</gene>
<dbReference type="EMBL" id="LWBP01000156">
    <property type="protein sequence ID" value="OQP60265.1"/>
    <property type="molecule type" value="Genomic_DNA"/>
</dbReference>
<comment type="caution">
    <text evidence="2">The sequence shown here is derived from an EMBL/GenBank/DDBJ whole genome shotgun (WGS) entry which is preliminary data.</text>
</comment>
<keyword evidence="1" id="KW-0812">Transmembrane</keyword>
<feature type="transmembrane region" description="Helical" evidence="1">
    <location>
        <begin position="17"/>
        <end position="35"/>
    </location>
</feature>
<proteinExistence type="predicted"/>
<dbReference type="STRING" id="550983.A4R26_20120"/>
<keyword evidence="1" id="KW-0472">Membrane</keyword>
<dbReference type="RefSeq" id="WP_081164375.1">
    <property type="nucleotide sequence ID" value="NZ_LWBP01000156.1"/>
</dbReference>
<accession>A0A1V9FPI1</accession>
<keyword evidence="1" id="KW-1133">Transmembrane helix</keyword>
<name>A0A1V9FPI1_9BACT</name>
<evidence type="ECO:0000256" key="1">
    <source>
        <dbReference type="SAM" id="Phobius"/>
    </source>
</evidence>
<dbReference type="AlphaFoldDB" id="A0A1V9FPI1"/>
<organism evidence="2 3">
    <name type="scientific">Niastella populi</name>
    <dbReference type="NCBI Taxonomy" id="550983"/>
    <lineage>
        <taxon>Bacteria</taxon>
        <taxon>Pseudomonadati</taxon>
        <taxon>Bacteroidota</taxon>
        <taxon>Chitinophagia</taxon>
        <taxon>Chitinophagales</taxon>
        <taxon>Chitinophagaceae</taxon>
        <taxon>Niastella</taxon>
    </lineage>
</organism>
<evidence type="ECO:0000313" key="2">
    <source>
        <dbReference type="EMBL" id="OQP60265.1"/>
    </source>
</evidence>
<evidence type="ECO:0000313" key="3">
    <source>
        <dbReference type="Proteomes" id="UP000192276"/>
    </source>
</evidence>
<protein>
    <submittedName>
        <fullName evidence="2">Uncharacterized protein</fullName>
    </submittedName>
</protein>
<reference evidence="3" key="1">
    <citation type="submission" date="2016-04" db="EMBL/GenBank/DDBJ databases">
        <authorList>
            <person name="Chen L."/>
            <person name="Zhuang W."/>
            <person name="Wang G."/>
        </authorList>
    </citation>
    <scope>NUCLEOTIDE SEQUENCE [LARGE SCALE GENOMIC DNA]</scope>
    <source>
        <strain evidence="3">208</strain>
    </source>
</reference>
<dbReference type="Proteomes" id="UP000192276">
    <property type="component" value="Unassembled WGS sequence"/>
</dbReference>
<sequence length="181" mass="21305">MLKQTFLYRVWHHNKKLFYIMTTFAVLTIATNLAGDQVTPFFVWGMYSAKEEPVQQYSILQTVVNDSILVNPYELPVSDTRFYLTSPLSYYKKIKDNNNTDPTVSFLQSKLNWHVENNKMLKNLFNAGPQRDSFFTWYARYLSQVTHLPVHSIRVDDIKAHYSGSKLIVDSTHLFDRWEKP</sequence>